<keyword evidence="3" id="KW-0808">Transferase</keyword>
<dbReference type="InterPro" id="IPR051908">
    <property type="entry name" value="Ribosomal_N-acetyltransferase"/>
</dbReference>
<comment type="caution">
    <text evidence="3">The sequence shown here is derived from an EMBL/GenBank/DDBJ whole genome shotgun (WGS) entry which is preliminary data.</text>
</comment>
<dbReference type="PANTHER" id="PTHR43441">
    <property type="entry name" value="RIBOSOMAL-PROTEIN-SERINE ACETYLTRANSFERASE"/>
    <property type="match status" value="1"/>
</dbReference>
<dbReference type="GO" id="GO:0005737">
    <property type="term" value="C:cytoplasm"/>
    <property type="evidence" value="ECO:0007669"/>
    <property type="project" value="TreeGrafter"/>
</dbReference>
<gene>
    <name evidence="3" type="ORF">AA984_20750</name>
    <name evidence="2" type="ORF">BFO01nite_55720</name>
</gene>
<dbReference type="Proteomes" id="UP000319498">
    <property type="component" value="Unassembled WGS sequence"/>
</dbReference>
<evidence type="ECO:0000259" key="1">
    <source>
        <dbReference type="PROSITE" id="PS51186"/>
    </source>
</evidence>
<dbReference type="InterPro" id="IPR000182">
    <property type="entry name" value="GNAT_dom"/>
</dbReference>
<dbReference type="EMBL" id="BJOL01000048">
    <property type="protein sequence ID" value="GED61440.1"/>
    <property type="molecule type" value="Genomic_DNA"/>
</dbReference>
<evidence type="ECO:0000313" key="3">
    <source>
        <dbReference type="EMBL" id="KLH97565.1"/>
    </source>
</evidence>
<dbReference type="AlphaFoldDB" id="A0A837KKC3"/>
<dbReference type="Proteomes" id="UP000035218">
    <property type="component" value="Unassembled WGS sequence"/>
</dbReference>
<keyword evidence="5" id="KW-1185">Reference proteome</keyword>
<dbReference type="SUPFAM" id="SSF55729">
    <property type="entry name" value="Acyl-CoA N-acyltransferases (Nat)"/>
    <property type="match status" value="1"/>
</dbReference>
<proteinExistence type="predicted"/>
<reference evidence="3 4" key="1">
    <citation type="submission" date="2015-05" db="EMBL/GenBank/DDBJ databases">
        <title>Genome sequencing project for genomic taxonomy and phylogenomics of Bacillus-like bacteria.</title>
        <authorList>
            <person name="Liu B."/>
            <person name="Wang J."/>
            <person name="Zhu Y."/>
            <person name="Liu G."/>
            <person name="Chen Q."/>
            <person name="Chen Z."/>
            <person name="Lan J."/>
            <person name="Che J."/>
            <person name="Ge C."/>
            <person name="Shi H."/>
            <person name="Pan Z."/>
            <person name="Liu X."/>
        </authorList>
    </citation>
    <scope>NUCLEOTIDE SEQUENCE [LARGE SCALE GENOMIC DNA]</scope>
    <source>
        <strain evidence="3 4">DSM 9885</strain>
    </source>
</reference>
<evidence type="ECO:0000313" key="2">
    <source>
        <dbReference type="EMBL" id="GED61440.1"/>
    </source>
</evidence>
<name>A0A837KKC3_9BACL</name>
<dbReference type="EMBL" id="LDCN01000006">
    <property type="protein sequence ID" value="KLH97565.1"/>
    <property type="molecule type" value="Genomic_DNA"/>
</dbReference>
<evidence type="ECO:0000313" key="5">
    <source>
        <dbReference type="Proteomes" id="UP000319498"/>
    </source>
</evidence>
<evidence type="ECO:0000313" key="4">
    <source>
        <dbReference type="Proteomes" id="UP000035218"/>
    </source>
</evidence>
<reference evidence="2 5" key="2">
    <citation type="submission" date="2019-06" db="EMBL/GenBank/DDBJ databases">
        <title>Whole genome shotgun sequence of Brevibacillus formosus NBRC 15716.</title>
        <authorList>
            <person name="Hosoyama A."/>
            <person name="Uohara A."/>
            <person name="Ohji S."/>
            <person name="Ichikawa N."/>
        </authorList>
    </citation>
    <scope>NUCLEOTIDE SEQUENCE [LARGE SCALE GENOMIC DNA]</scope>
    <source>
        <strain evidence="2 5">NBRC 15716</strain>
    </source>
</reference>
<dbReference type="GO" id="GO:1990189">
    <property type="term" value="F:protein N-terminal-serine acetyltransferase activity"/>
    <property type="evidence" value="ECO:0007669"/>
    <property type="project" value="TreeGrafter"/>
</dbReference>
<dbReference type="Pfam" id="PF13302">
    <property type="entry name" value="Acetyltransf_3"/>
    <property type="match status" value="1"/>
</dbReference>
<dbReference type="GO" id="GO:0008999">
    <property type="term" value="F:protein-N-terminal-alanine acetyltransferase activity"/>
    <property type="evidence" value="ECO:0007669"/>
    <property type="project" value="TreeGrafter"/>
</dbReference>
<dbReference type="InterPro" id="IPR016181">
    <property type="entry name" value="Acyl_CoA_acyltransferase"/>
</dbReference>
<feature type="domain" description="N-acetyltransferase" evidence="1">
    <location>
        <begin position="29"/>
        <end position="187"/>
    </location>
</feature>
<dbReference type="Gene3D" id="3.40.630.30">
    <property type="match status" value="1"/>
</dbReference>
<accession>A0A837KKC3</accession>
<organism evidence="3 4">
    <name type="scientific">Brevibacillus formosus</name>
    <dbReference type="NCBI Taxonomy" id="54913"/>
    <lineage>
        <taxon>Bacteria</taxon>
        <taxon>Bacillati</taxon>
        <taxon>Bacillota</taxon>
        <taxon>Bacilli</taxon>
        <taxon>Bacillales</taxon>
        <taxon>Paenibacillaceae</taxon>
        <taxon>Brevibacillus</taxon>
    </lineage>
</organism>
<protein>
    <submittedName>
        <fullName evidence="2 3">Acetyltransferase</fullName>
    </submittedName>
</protein>
<dbReference type="RefSeq" id="WP_047072424.1">
    <property type="nucleotide sequence ID" value="NZ_BJOL01000048.1"/>
</dbReference>
<dbReference type="GeneID" id="87587490"/>
<dbReference type="OrthoDB" id="9799321at2"/>
<dbReference type="PROSITE" id="PS51186">
    <property type="entry name" value="GNAT"/>
    <property type="match status" value="1"/>
</dbReference>
<sequence>MKPIMIDFPDEFHTERLVIRMPKPGDGKVVFEAINASIDELKPWLKFVQNEQTEYDIELAVREAHVRFISRENLRFLVFMKETGQFVATSSLHNIDWDVRKFEIGYWINTRFSGNGYMTEAVEGICDFAFSQLNARRLEIRCDTKNTRSKLIPERLHFELEGIIKNEDLSVDGSELRDTYIFAKIQR</sequence>
<dbReference type="PANTHER" id="PTHR43441:SF3">
    <property type="entry name" value="ACETYLTRANSFERASE"/>
    <property type="match status" value="1"/>
</dbReference>